<sequence length="390" mass="43161">MAIRKQSTPPRALAVGDVVAAPSRELGAWTAAQIIRLDAESETAAVLELDWSGPEPFCVVDLGEVAPLVLTHHSWNGTLSYGNIEWVLPRSHKVIGALPLLHGMPSNSWSSGWRLGDQLARQRRWDSGVEEDPPVEWRAEYTGAAVDELLDQPTAPQEHVTELTIREIDSLDCSRLVRLFPSLTRLHLHGRLGLLSGAGELNRLGGLQRIGISDLYGMSADDCLHPRTVPELESLDLYGIPAAYASAMRRAWRPEIPAGTYVSVLRARKPEWVEENRNNPLRGWDGCEHIGAALYKRAVAQYKATRQAVLEEYAHGSPEGRQERLEAIGRGYGEAFNKLDRRAQFIETVEREDLFEALDHLAGEAEALHGPCAEGARDHLCSGADSVRDW</sequence>
<keyword evidence="2" id="KW-1185">Reference proteome</keyword>
<accession>A0ABR7SEV2</accession>
<evidence type="ECO:0000313" key="1">
    <source>
        <dbReference type="EMBL" id="MBC9714020.1"/>
    </source>
</evidence>
<dbReference type="RefSeq" id="WP_187814509.1">
    <property type="nucleotide sequence ID" value="NZ_JACTVJ010000007.1"/>
</dbReference>
<proteinExistence type="predicted"/>
<name>A0ABR7SEV2_9ACTN</name>
<dbReference type="EMBL" id="JACTVJ010000007">
    <property type="protein sequence ID" value="MBC9714020.1"/>
    <property type="molecule type" value="Genomic_DNA"/>
</dbReference>
<evidence type="ECO:0000313" key="2">
    <source>
        <dbReference type="Proteomes" id="UP000642284"/>
    </source>
</evidence>
<protein>
    <submittedName>
        <fullName evidence="1">Uncharacterized protein</fullName>
    </submittedName>
</protein>
<dbReference type="Proteomes" id="UP000642284">
    <property type="component" value="Unassembled WGS sequence"/>
</dbReference>
<gene>
    <name evidence="1" type="ORF">H9Y04_15750</name>
</gene>
<organism evidence="1 2">
    <name type="scientific">Streptomyces polyasparticus</name>
    <dbReference type="NCBI Taxonomy" id="2767826"/>
    <lineage>
        <taxon>Bacteria</taxon>
        <taxon>Bacillati</taxon>
        <taxon>Actinomycetota</taxon>
        <taxon>Actinomycetes</taxon>
        <taxon>Kitasatosporales</taxon>
        <taxon>Streptomycetaceae</taxon>
        <taxon>Streptomyces</taxon>
    </lineage>
</organism>
<comment type="caution">
    <text evidence="1">The sequence shown here is derived from an EMBL/GenBank/DDBJ whole genome shotgun (WGS) entry which is preliminary data.</text>
</comment>
<reference evidence="1 2" key="1">
    <citation type="submission" date="2020-08" db="EMBL/GenBank/DDBJ databases">
        <title>Genemic of Streptomyces polyaspartic.</title>
        <authorList>
            <person name="Liu W."/>
        </authorList>
    </citation>
    <scope>NUCLEOTIDE SEQUENCE [LARGE SCALE GENOMIC DNA]</scope>
    <source>
        <strain evidence="1 2">TRM66268-LWL</strain>
    </source>
</reference>